<reference evidence="2 3" key="1">
    <citation type="journal article" date="2012" name="Eukaryot. Cell">
        <title>Draft genome sequence of Wickerhamomyces ciferrii NRRL Y-1031 F-60-10.</title>
        <authorList>
            <person name="Schneider J."/>
            <person name="Andrea H."/>
            <person name="Blom J."/>
            <person name="Jaenicke S."/>
            <person name="Ruckert C."/>
            <person name="Schorsch C."/>
            <person name="Szczepanowski R."/>
            <person name="Farwick M."/>
            <person name="Goesmann A."/>
            <person name="Puhler A."/>
            <person name="Schaffer S."/>
            <person name="Tauch A."/>
            <person name="Kohler T."/>
            <person name="Brinkrolf K."/>
        </authorList>
    </citation>
    <scope>NUCLEOTIDE SEQUENCE [LARGE SCALE GENOMIC DNA]</scope>
    <source>
        <strain evidence="3">ATCC 14091 / BCRC 22168 / CBS 111 / JCM 3599 / NBRC 0793 / NRRL Y-1031 F-60-10</strain>
    </source>
</reference>
<dbReference type="HOGENOM" id="CLU_562845_0_0_1"/>
<dbReference type="InParanoid" id="K0KPE6"/>
<accession>K0KPE6</accession>
<dbReference type="AlphaFoldDB" id="K0KPE6"/>
<feature type="compositionally biased region" description="Polar residues" evidence="1">
    <location>
        <begin position="1"/>
        <end position="18"/>
    </location>
</feature>
<feature type="compositionally biased region" description="Polar residues" evidence="1">
    <location>
        <begin position="322"/>
        <end position="335"/>
    </location>
</feature>
<evidence type="ECO:0000313" key="2">
    <source>
        <dbReference type="EMBL" id="CCH43018.1"/>
    </source>
</evidence>
<organism evidence="2 3">
    <name type="scientific">Wickerhamomyces ciferrii (strain ATCC 14091 / BCRC 22168 / CBS 111 / JCM 3599 / NBRC 0793 / NRRL Y-1031 F-60-10)</name>
    <name type="common">Yeast</name>
    <name type="synonym">Pichia ciferrii</name>
    <dbReference type="NCBI Taxonomy" id="1206466"/>
    <lineage>
        <taxon>Eukaryota</taxon>
        <taxon>Fungi</taxon>
        <taxon>Dikarya</taxon>
        <taxon>Ascomycota</taxon>
        <taxon>Saccharomycotina</taxon>
        <taxon>Saccharomycetes</taxon>
        <taxon>Phaffomycetales</taxon>
        <taxon>Wickerhamomycetaceae</taxon>
        <taxon>Wickerhamomyces</taxon>
    </lineage>
</organism>
<evidence type="ECO:0000313" key="3">
    <source>
        <dbReference type="Proteomes" id="UP000009328"/>
    </source>
</evidence>
<sequence length="485" mass="53463">MEYFSLSQQLGEQSNINQEHPKKLPEFSHQITFNNTTPPQKRRRGRPPKCPTSSDDQPSPAAHLSAAVVKQGTPKASAPLMRISPLRGVKRRESNSSPPQRSKENPSPKGGLIMKLDDEIDRSPTKKQKKINSTTSSAASNSIHSLTLSSTTPKSKIMNPRNEFKTPNKVTMNTQENIHLLTSEGGLEKVINESVNPSLLLSSPMSSVKRGSGVNSQQNKLKSSAKKENQKSNTYLSSSPMTPNSYASSCFSSIIQSSPLYQGYYANQSSPNPLSSSPIKFQMKPIDLPDIKGQFREPPKAKLPKMEKVPKNPVNSPVLKPQATSNTPLNASSPSKNEYKLSFSIDEHGQAQIVKVKTETKKSIQNTNLPRPPFTRHESLMSIKQGSFNLPRTGSLSNINEVKESSISIGSVLSPNLSSEDYETFIQPSQMTSDPLVGDFSQTFDPTQNTDFMNDAGVHNQDEFEDESVTHDARNALIKMIRRSV</sequence>
<feature type="compositionally biased region" description="Basic and acidic residues" evidence="1">
    <location>
        <begin position="115"/>
        <end position="124"/>
    </location>
</feature>
<feature type="compositionally biased region" description="Polar residues" evidence="1">
    <location>
        <begin position="231"/>
        <end position="243"/>
    </location>
</feature>
<feature type="compositionally biased region" description="Basic and acidic residues" evidence="1">
    <location>
        <begin position="296"/>
        <end position="310"/>
    </location>
</feature>
<name>K0KPE6_WICCF</name>
<proteinExistence type="predicted"/>
<dbReference type="Proteomes" id="UP000009328">
    <property type="component" value="Unassembled WGS sequence"/>
</dbReference>
<gene>
    <name evidence="2" type="ORF">BN7_2565</name>
</gene>
<protein>
    <submittedName>
        <fullName evidence="2">Muscle M-line assembly protein unc-89</fullName>
    </submittedName>
</protein>
<dbReference type="EMBL" id="CAIF01000061">
    <property type="protein sequence ID" value="CCH43018.1"/>
    <property type="molecule type" value="Genomic_DNA"/>
</dbReference>
<evidence type="ECO:0000256" key="1">
    <source>
        <dbReference type="SAM" id="MobiDB-lite"/>
    </source>
</evidence>
<comment type="caution">
    <text evidence="2">The sequence shown here is derived from an EMBL/GenBank/DDBJ whole genome shotgun (WGS) entry which is preliminary data.</text>
</comment>
<feature type="region of interest" description="Disordered" evidence="1">
    <location>
        <begin position="296"/>
        <end position="335"/>
    </location>
</feature>
<feature type="compositionally biased region" description="Polar residues" evidence="1">
    <location>
        <begin position="213"/>
        <end position="222"/>
    </location>
</feature>
<keyword evidence="3" id="KW-1185">Reference proteome</keyword>
<feature type="region of interest" description="Disordered" evidence="1">
    <location>
        <begin position="202"/>
        <end position="243"/>
    </location>
</feature>
<feature type="compositionally biased region" description="Low complexity" evidence="1">
    <location>
        <begin position="131"/>
        <end position="152"/>
    </location>
</feature>
<feature type="region of interest" description="Disordered" evidence="1">
    <location>
        <begin position="1"/>
        <end position="171"/>
    </location>
</feature>